<organism evidence="1 2">
    <name type="scientific">Eumeta variegata</name>
    <name type="common">Bagworm moth</name>
    <name type="synonym">Eumeta japonica</name>
    <dbReference type="NCBI Taxonomy" id="151549"/>
    <lineage>
        <taxon>Eukaryota</taxon>
        <taxon>Metazoa</taxon>
        <taxon>Ecdysozoa</taxon>
        <taxon>Arthropoda</taxon>
        <taxon>Hexapoda</taxon>
        <taxon>Insecta</taxon>
        <taxon>Pterygota</taxon>
        <taxon>Neoptera</taxon>
        <taxon>Endopterygota</taxon>
        <taxon>Lepidoptera</taxon>
        <taxon>Glossata</taxon>
        <taxon>Ditrysia</taxon>
        <taxon>Tineoidea</taxon>
        <taxon>Psychidae</taxon>
        <taxon>Oiketicinae</taxon>
        <taxon>Eumeta</taxon>
    </lineage>
</organism>
<protein>
    <submittedName>
        <fullName evidence="1">Uncharacterized protein</fullName>
    </submittedName>
</protein>
<dbReference type="AlphaFoldDB" id="A0A4C1YXD2"/>
<reference evidence="1 2" key="1">
    <citation type="journal article" date="2019" name="Commun. Biol.">
        <title>The bagworm genome reveals a unique fibroin gene that provides high tensile strength.</title>
        <authorList>
            <person name="Kono N."/>
            <person name="Nakamura H."/>
            <person name="Ohtoshi R."/>
            <person name="Tomita M."/>
            <person name="Numata K."/>
            <person name="Arakawa K."/>
        </authorList>
    </citation>
    <scope>NUCLEOTIDE SEQUENCE [LARGE SCALE GENOMIC DNA]</scope>
</reference>
<dbReference type="Proteomes" id="UP000299102">
    <property type="component" value="Unassembled WGS sequence"/>
</dbReference>
<proteinExistence type="predicted"/>
<dbReference type="STRING" id="151549.A0A4C1YXD2"/>
<name>A0A4C1YXD2_EUMVA</name>
<sequence length="136" mass="14680">MATISKLIDQISLSSNSFKAHHSEGDTITYSIDWESMTTDESLAGVARAAFALAPLTGVLSLAIQPTASMHGMFEFDALATDTAGAADRAEVKVYVVSSLNRVVFIFVNTLTHVEEHADFVSVPTTRRACAQYFFG</sequence>
<dbReference type="EMBL" id="BGZK01001414">
    <property type="protein sequence ID" value="GBP79474.1"/>
    <property type="molecule type" value="Genomic_DNA"/>
</dbReference>
<keyword evidence="2" id="KW-1185">Reference proteome</keyword>
<evidence type="ECO:0000313" key="2">
    <source>
        <dbReference type="Proteomes" id="UP000299102"/>
    </source>
</evidence>
<gene>
    <name evidence="1" type="ORF">EVAR_48938_1</name>
</gene>
<accession>A0A4C1YXD2</accession>
<dbReference type="OrthoDB" id="6379298at2759"/>
<evidence type="ECO:0000313" key="1">
    <source>
        <dbReference type="EMBL" id="GBP79474.1"/>
    </source>
</evidence>
<comment type="caution">
    <text evidence="1">The sequence shown here is derived from an EMBL/GenBank/DDBJ whole genome shotgun (WGS) entry which is preliminary data.</text>
</comment>